<dbReference type="SUPFAM" id="SSF56024">
    <property type="entry name" value="Phospholipase D/nuclease"/>
    <property type="match status" value="2"/>
</dbReference>
<dbReference type="PANTHER" id="PTHR21248">
    <property type="entry name" value="CARDIOLIPIN SYNTHASE"/>
    <property type="match status" value="1"/>
</dbReference>
<dbReference type="STRING" id="34475.A0A4Y9YHP9"/>
<dbReference type="Pfam" id="PF13091">
    <property type="entry name" value="PLDc_2"/>
    <property type="match status" value="1"/>
</dbReference>
<gene>
    <name evidence="3" type="ORF">EVJ58_g4116</name>
</gene>
<name>A0A4Y9YHP9_9APHY</name>
<dbReference type="Pfam" id="PF12770">
    <property type="entry name" value="CHAT"/>
    <property type="match status" value="1"/>
</dbReference>
<dbReference type="PROSITE" id="PS50035">
    <property type="entry name" value="PLD"/>
    <property type="match status" value="2"/>
</dbReference>
<evidence type="ECO:0000259" key="2">
    <source>
        <dbReference type="PROSITE" id="PS50035"/>
    </source>
</evidence>
<protein>
    <recommendedName>
        <fullName evidence="2">PLD phosphodiesterase domain-containing protein</fullName>
    </recommendedName>
</protein>
<dbReference type="SUPFAM" id="SSF48452">
    <property type="entry name" value="TPR-like"/>
    <property type="match status" value="1"/>
</dbReference>
<comment type="caution">
    <text evidence="3">The sequence shown here is derived from an EMBL/GenBank/DDBJ whole genome shotgun (WGS) entry which is preliminary data.</text>
</comment>
<dbReference type="Gene3D" id="1.25.40.10">
    <property type="entry name" value="Tetratricopeptide repeat domain"/>
    <property type="match status" value="1"/>
</dbReference>
<organism evidence="3 4">
    <name type="scientific">Rhodofomes roseus</name>
    <dbReference type="NCBI Taxonomy" id="34475"/>
    <lineage>
        <taxon>Eukaryota</taxon>
        <taxon>Fungi</taxon>
        <taxon>Dikarya</taxon>
        <taxon>Basidiomycota</taxon>
        <taxon>Agaricomycotina</taxon>
        <taxon>Agaricomycetes</taxon>
        <taxon>Polyporales</taxon>
        <taxon>Rhodofomes</taxon>
    </lineage>
</organism>
<dbReference type="PANTHER" id="PTHR21248:SF22">
    <property type="entry name" value="PHOSPHOLIPASE D"/>
    <property type="match status" value="1"/>
</dbReference>
<evidence type="ECO:0000313" key="3">
    <source>
        <dbReference type="EMBL" id="TFY62066.1"/>
    </source>
</evidence>
<evidence type="ECO:0000256" key="1">
    <source>
        <dbReference type="SAM" id="MobiDB-lite"/>
    </source>
</evidence>
<dbReference type="InterPro" id="IPR025202">
    <property type="entry name" value="PLD-like_dom"/>
</dbReference>
<dbReference type="InterPro" id="IPR024983">
    <property type="entry name" value="CHAT_dom"/>
</dbReference>
<feature type="domain" description="PLD phosphodiesterase" evidence="2">
    <location>
        <begin position="231"/>
        <end position="258"/>
    </location>
</feature>
<dbReference type="InterPro" id="IPR001736">
    <property type="entry name" value="PLipase_D/transphosphatidylase"/>
</dbReference>
<dbReference type="EMBL" id="SEKV01000182">
    <property type="protein sequence ID" value="TFY62066.1"/>
    <property type="molecule type" value="Genomic_DNA"/>
</dbReference>
<proteinExistence type="predicted"/>
<feature type="region of interest" description="Disordered" evidence="1">
    <location>
        <begin position="34"/>
        <end position="62"/>
    </location>
</feature>
<dbReference type="Gene3D" id="3.30.870.10">
    <property type="entry name" value="Endonuclease Chain A"/>
    <property type="match status" value="2"/>
</dbReference>
<dbReference type="CDD" id="cd00138">
    <property type="entry name" value="PLDc_SF"/>
    <property type="match status" value="2"/>
</dbReference>
<feature type="domain" description="PLD phosphodiesterase" evidence="2">
    <location>
        <begin position="506"/>
        <end position="528"/>
    </location>
</feature>
<dbReference type="GO" id="GO:0030572">
    <property type="term" value="F:phosphatidyltransferase activity"/>
    <property type="evidence" value="ECO:0007669"/>
    <property type="project" value="UniProtKB-ARBA"/>
</dbReference>
<dbReference type="Proteomes" id="UP000298390">
    <property type="component" value="Unassembled WGS sequence"/>
</dbReference>
<sequence>MFLQPDVCPILETFVFDCGEKLLNARSPPPPSLYSTPAFPASSTHSPTFSAPPMPSRNALEPELHTPNCTLRRISIRGMGISRLYPNRPSHAQDHLPSLLRHHTLFPTLETVHTVGFLVDACTDHIPDIIQHHYDCIIRAEHEVFLATNFWQASKSATKICNAFVELSKRAEKRGKRVVVKMMYDRATLKMITESHLFVDEAEWTSDAVKIPKKEEMPWVDFQLVNFHQPVLGTFHCKFMVVDRKMALLCSNNIQDRPNMEMMSHLEGPIVDSLYDTALISWFGLENEYATTHILDGSRGEEIFRATREKGEQARDEDEAKTSEEAKGDGRVFIAGKYQTITDHINAGDQTTMATTDLDPSREYTPHVLHAPHQEVPMVLMNRPPYGKPGNDERALLCPQAAAWLAALKHAREKVFIQTPTFSAAPVIDAVLGAVRRGIEVTLYVDVGFNDGGEALPLQGGTNEEVVRAMYAKLEEHEKERLKYYWFTARDQGKPINAHLQQRNCHVKLMVVDDAIGIMGNGNQDVQSWFHSAEVNVMIDSHDICREWLDTIERVQNTHLHRVGHDGVYRDAQGVELQDSTGVTKGVKGVIKGIQGSIARGCLRQASIVTIREGIYSLIEVMVVLEQEPQTQDLASIDVSLFELQGFAVNHHFVRALYEVDEDGPPSLMISATCNVTVLEILEDPNPLPPVPESERGLRYSSYRPGLQADYRDLDVYKSISDTVSEDEITDILCDFTDTMNLPDDDPHKAEKLHLTGLLFHVRYRLHADAMDILEAATAQETAVKLLADDHPDKPNWLVTLAKSLHALFQRKGSEDYMLDGLAALREAIELTPTEDPAKLDRLALLALTLYIHYSCFSELANLHEGLEIMDELTMGNPDHSKLPEWLSTEAGMHLSLFHHLGNMDDLDNSIGCYEIALLNLPEDHPERSRHLSNAGSALLARFERLKKEPDIKRSIALHEQAVKLTEEPDVKAARLISLAQALFTYYGLANNASGIDQGVAAARTAVEIVDSKHPSRPHMLIVLAKLLRHKFTVSNDAKFVDEAITILKQETHMTPTDHPDFRLATVELGHALIARFNHQHAVADIDRAVEELKTSLHITGKDEPQRPALLNDLGDALLTKFSVSQQIDDVRSAVDYYSQAVTSEFGVPAIRLYSAMQWAATLQRYQLSSPLSAYQHAVELLSQVAWLGLPMTDRYTQIMPYNDLVCNAATAAIREGKLEMALEWLEQGRSIVWGQILQLRTAVSELSIKEPDLAQQFMDTSKELEALSNPHFDMPQEHSLSVEVTEQRHRSLAKKWASLVKHIQSIDGFASFLKPKAASQLMQAAVHGPCVIINISQLGSDALIIMPHSNELQLVLLPQFPIENASKLQNQLNGHLMALGINIRKQRAAKQVKHLLMENIGFPKILSALWTSVVLPIIQKMALKVNQGTSDTLPHVFWCLTGPLTFLPLHAAGQYETEQSGTKLADYAISSYTPTLTALLDRTNRKAVVSPKLLGICQSFTPGQPPLYAAQDEVNAIVHLVSQYDPQAMVVLKDSAATVEQTLKNIEESDWIHLACHGVQDMTEPTSSAIILWDGSLSLADVIKLSLQDAELAFLSACETATGDNKLSEEAVHLAAGMLLAGYKGVIATMWSIQDEDGPVVAEKVYAVLLKGGIPNAMKAAQALHDAVLELQKSGASFERWVPFIHMGV</sequence>
<evidence type="ECO:0000313" key="4">
    <source>
        <dbReference type="Proteomes" id="UP000298390"/>
    </source>
</evidence>
<accession>A0A4Y9YHP9</accession>
<dbReference type="GO" id="GO:0032049">
    <property type="term" value="P:cardiolipin biosynthetic process"/>
    <property type="evidence" value="ECO:0007669"/>
    <property type="project" value="UniProtKB-ARBA"/>
</dbReference>
<dbReference type="InterPro" id="IPR011990">
    <property type="entry name" value="TPR-like_helical_dom_sf"/>
</dbReference>
<reference evidence="3 4" key="1">
    <citation type="submission" date="2019-01" db="EMBL/GenBank/DDBJ databases">
        <title>Genome sequencing of the rare red list fungi Fomitopsis rosea.</title>
        <authorList>
            <person name="Buettner E."/>
            <person name="Kellner H."/>
        </authorList>
    </citation>
    <scope>NUCLEOTIDE SEQUENCE [LARGE SCALE GENOMIC DNA]</scope>
    <source>
        <strain evidence="3 4">DSM 105464</strain>
    </source>
</reference>